<sequence length="144" mass="16275">MSKENSYSIASALRPVLTRLNRKMRKLSPSNTVLSQTERSILVLLEQHDYLLSAELAVLEKITPQSMGQLLNHLANLNLISKTASETDKRKIHVSLSITGKEMLERVRHERDEWLSKAIAEVCTAQEQLILKEAIGPLTKLVNF</sequence>
<dbReference type="GO" id="GO:0003700">
    <property type="term" value="F:DNA-binding transcription factor activity"/>
    <property type="evidence" value="ECO:0007669"/>
    <property type="project" value="InterPro"/>
</dbReference>
<dbReference type="Proteomes" id="UP000291485">
    <property type="component" value="Unassembled WGS sequence"/>
</dbReference>
<dbReference type="InterPro" id="IPR000835">
    <property type="entry name" value="HTH_MarR-typ"/>
</dbReference>
<dbReference type="PANTHER" id="PTHR39515">
    <property type="entry name" value="CONSERVED PROTEIN"/>
    <property type="match status" value="1"/>
</dbReference>
<proteinExistence type="predicted"/>
<name>A0A4R0P203_9SPHI</name>
<dbReference type="Gene3D" id="1.10.10.10">
    <property type="entry name" value="Winged helix-like DNA-binding domain superfamily/Winged helix DNA-binding domain"/>
    <property type="match status" value="1"/>
</dbReference>
<dbReference type="SMART" id="SM00347">
    <property type="entry name" value="HTH_MARR"/>
    <property type="match status" value="1"/>
</dbReference>
<dbReference type="PROSITE" id="PS50995">
    <property type="entry name" value="HTH_MARR_2"/>
    <property type="match status" value="1"/>
</dbReference>
<dbReference type="EMBL" id="SJSN01000005">
    <property type="protein sequence ID" value="TCD10833.1"/>
    <property type="molecule type" value="Genomic_DNA"/>
</dbReference>
<protein>
    <submittedName>
        <fullName evidence="2">MarR family transcriptional regulator</fullName>
    </submittedName>
</protein>
<dbReference type="PANTHER" id="PTHR39515:SF2">
    <property type="entry name" value="HTH-TYPE TRANSCRIPTIONAL REGULATOR RV0880"/>
    <property type="match status" value="1"/>
</dbReference>
<feature type="domain" description="HTH marR-type" evidence="1">
    <location>
        <begin position="6"/>
        <end position="140"/>
    </location>
</feature>
<accession>A0A4R0P203</accession>
<keyword evidence="3" id="KW-1185">Reference proteome</keyword>
<dbReference type="OrthoDB" id="9804055at2"/>
<evidence type="ECO:0000313" key="2">
    <source>
        <dbReference type="EMBL" id="TCD10833.1"/>
    </source>
</evidence>
<dbReference type="Gene3D" id="1.10.287.100">
    <property type="match status" value="1"/>
</dbReference>
<comment type="caution">
    <text evidence="2">The sequence shown here is derived from an EMBL/GenBank/DDBJ whole genome shotgun (WGS) entry which is preliminary data.</text>
</comment>
<evidence type="ECO:0000259" key="1">
    <source>
        <dbReference type="PROSITE" id="PS50995"/>
    </source>
</evidence>
<reference evidence="2 3" key="1">
    <citation type="submission" date="2019-02" db="EMBL/GenBank/DDBJ databases">
        <title>Pedobacter sp. RP-3-11 sp. nov., isolated from Arctic soil.</title>
        <authorList>
            <person name="Dahal R.H."/>
        </authorList>
    </citation>
    <scope>NUCLEOTIDE SEQUENCE [LARGE SCALE GENOMIC DNA]</scope>
    <source>
        <strain evidence="2 3">RP-3-11</strain>
    </source>
</reference>
<evidence type="ECO:0000313" key="3">
    <source>
        <dbReference type="Proteomes" id="UP000291485"/>
    </source>
</evidence>
<dbReference type="SUPFAM" id="SSF46785">
    <property type="entry name" value="Winged helix' DNA-binding domain"/>
    <property type="match status" value="1"/>
</dbReference>
<dbReference type="AlphaFoldDB" id="A0A4R0P203"/>
<organism evidence="2 3">
    <name type="scientific">Pedobacter frigidisoli</name>
    <dbReference type="NCBI Taxonomy" id="2530455"/>
    <lineage>
        <taxon>Bacteria</taxon>
        <taxon>Pseudomonadati</taxon>
        <taxon>Bacteroidota</taxon>
        <taxon>Sphingobacteriia</taxon>
        <taxon>Sphingobacteriales</taxon>
        <taxon>Sphingobacteriaceae</taxon>
        <taxon>Pedobacter</taxon>
    </lineage>
</organism>
<dbReference type="RefSeq" id="WP_131557498.1">
    <property type="nucleotide sequence ID" value="NZ_SJSN01000005.1"/>
</dbReference>
<dbReference type="InterPro" id="IPR036390">
    <property type="entry name" value="WH_DNA-bd_sf"/>
</dbReference>
<gene>
    <name evidence="2" type="ORF">EZ449_08095</name>
</gene>
<dbReference type="InterPro" id="IPR036388">
    <property type="entry name" value="WH-like_DNA-bd_sf"/>
</dbReference>
<dbReference type="Pfam" id="PF12802">
    <property type="entry name" value="MarR_2"/>
    <property type="match status" value="1"/>
</dbReference>
<dbReference type="InterPro" id="IPR052526">
    <property type="entry name" value="HTH-type_Bedaq_tolerance"/>
</dbReference>